<feature type="domain" description="Mur ligase C-terminal" evidence="9">
    <location>
        <begin position="305"/>
        <end position="418"/>
    </location>
</feature>
<gene>
    <name evidence="7 11" type="primary">murD</name>
    <name evidence="11" type="ORF">OIK42_17890</name>
</gene>
<dbReference type="PANTHER" id="PTHR43692:SF1">
    <property type="entry name" value="UDP-N-ACETYLMURAMOYLALANINE--D-GLUTAMATE LIGASE"/>
    <property type="match status" value="1"/>
</dbReference>
<dbReference type="Gene3D" id="3.40.50.720">
    <property type="entry name" value="NAD(P)-binding Rossmann-like Domain"/>
    <property type="match status" value="1"/>
</dbReference>
<sequence length="443" mass="46656">MTNMLSKHAQNYVVAGLGKTGLACARYFSRHNKAFRIWDTRTGYAVPETVQQEFKVPIHCGAVTNDYWTDVDVLVLSPGIAPDSPAVKAAKACGVEVIGDIELFARAVTHPVLGITGSNGKTTVTLLTAHIINALGIKAVAAGNVGLPALDSLTLENDITVLELSSFQLETTASLKLAAATLLNLSADHLDRHHTLSAYAAAKQRIFNDCAVAVVNRQDGATRPQQPVSRLIETGLCASATDFGWNSENAVITYNGQHLLALSDTALVGLHNVLNIQTALALVSVVGGDIADAAEAVKTFKPAPHRCTKIAEVKGVSFIDDSKATNIGATQAALEGLTNTLNGRLILIAGGDAKGADLRALTSTLADYVDTVIAIGKDGYILSQIATEGYYVESLEAAVTKAFALAQPGDTVLLSPACASLDMFTSYQHRAEVFYQAVKELAA</sequence>
<keyword evidence="4 7" id="KW-0436">Ligase</keyword>
<feature type="binding site" evidence="7">
    <location>
        <begin position="117"/>
        <end position="123"/>
    </location>
    <ligand>
        <name>ATP</name>
        <dbReference type="ChEBI" id="CHEBI:30616"/>
    </ligand>
</feature>
<evidence type="ECO:0000256" key="4">
    <source>
        <dbReference type="ARBA" id="ARBA00022598"/>
    </source>
</evidence>
<keyword evidence="6 7" id="KW-0067">ATP-binding</keyword>
<name>A0ABT5L842_9ALTE</name>
<comment type="caution">
    <text evidence="11">The sequence shown here is derived from an EMBL/GenBank/DDBJ whole genome shotgun (WGS) entry which is preliminary data.</text>
</comment>
<keyword evidence="7 8" id="KW-0131">Cell cycle</keyword>
<evidence type="ECO:0000259" key="9">
    <source>
        <dbReference type="Pfam" id="PF02875"/>
    </source>
</evidence>
<evidence type="ECO:0000313" key="12">
    <source>
        <dbReference type="Proteomes" id="UP001218788"/>
    </source>
</evidence>
<dbReference type="NCBIfam" id="TIGR01087">
    <property type="entry name" value="murD"/>
    <property type="match status" value="1"/>
</dbReference>
<dbReference type="InterPro" id="IPR004101">
    <property type="entry name" value="Mur_ligase_C"/>
</dbReference>
<comment type="function">
    <text evidence="7 8">Cell wall formation. Catalyzes the addition of glutamate to the nucleotide precursor UDP-N-acetylmuramoyl-L-alanine (UMA).</text>
</comment>
<dbReference type="InterPro" id="IPR036615">
    <property type="entry name" value="Mur_ligase_C_dom_sf"/>
</dbReference>
<accession>A0ABT5L842</accession>
<comment type="similarity">
    <text evidence="7">Belongs to the MurCDEF family.</text>
</comment>
<dbReference type="Gene3D" id="3.40.1190.10">
    <property type="entry name" value="Mur-like, catalytic domain"/>
    <property type="match status" value="1"/>
</dbReference>
<keyword evidence="7 8" id="KW-0573">Peptidoglycan synthesis</keyword>
<dbReference type="SUPFAM" id="SSF51984">
    <property type="entry name" value="MurCD N-terminal domain"/>
    <property type="match status" value="1"/>
</dbReference>
<dbReference type="Gene3D" id="3.90.190.20">
    <property type="entry name" value="Mur ligase, C-terminal domain"/>
    <property type="match status" value="1"/>
</dbReference>
<evidence type="ECO:0000256" key="5">
    <source>
        <dbReference type="ARBA" id="ARBA00022741"/>
    </source>
</evidence>
<dbReference type="InterPro" id="IPR013221">
    <property type="entry name" value="Mur_ligase_cen"/>
</dbReference>
<organism evidence="11 12">
    <name type="scientific">Alteromonas gilva</name>
    <dbReference type="NCBI Taxonomy" id="2987522"/>
    <lineage>
        <taxon>Bacteria</taxon>
        <taxon>Pseudomonadati</taxon>
        <taxon>Pseudomonadota</taxon>
        <taxon>Gammaproteobacteria</taxon>
        <taxon>Alteromonadales</taxon>
        <taxon>Alteromonadaceae</taxon>
        <taxon>Alteromonas/Salinimonas group</taxon>
        <taxon>Alteromonas</taxon>
    </lineage>
</organism>
<dbReference type="EMBL" id="JAQQXP010000003">
    <property type="protein sequence ID" value="MDC8832629.1"/>
    <property type="molecule type" value="Genomic_DNA"/>
</dbReference>
<dbReference type="RefSeq" id="WP_273642472.1">
    <property type="nucleotide sequence ID" value="NZ_JAQQXP010000003.1"/>
</dbReference>
<evidence type="ECO:0000256" key="8">
    <source>
        <dbReference type="RuleBase" id="RU003664"/>
    </source>
</evidence>
<evidence type="ECO:0000313" key="11">
    <source>
        <dbReference type="EMBL" id="MDC8832629.1"/>
    </source>
</evidence>
<dbReference type="GO" id="GO:0008764">
    <property type="term" value="F:UDP-N-acetylmuramoylalanine-D-glutamate ligase activity"/>
    <property type="evidence" value="ECO:0007669"/>
    <property type="project" value="UniProtKB-EC"/>
</dbReference>
<evidence type="ECO:0000256" key="6">
    <source>
        <dbReference type="ARBA" id="ARBA00022840"/>
    </source>
</evidence>
<keyword evidence="7 8" id="KW-0133">Cell shape</keyword>
<keyword evidence="5 7" id="KW-0547">Nucleotide-binding</keyword>
<comment type="pathway">
    <text evidence="2 7 8">Cell wall biogenesis; peptidoglycan biosynthesis.</text>
</comment>
<comment type="catalytic activity">
    <reaction evidence="7 8">
        <text>UDP-N-acetyl-alpha-D-muramoyl-L-alanine + D-glutamate + ATP = UDP-N-acetyl-alpha-D-muramoyl-L-alanyl-D-glutamate + ADP + phosphate + H(+)</text>
        <dbReference type="Rhea" id="RHEA:16429"/>
        <dbReference type="ChEBI" id="CHEBI:15378"/>
        <dbReference type="ChEBI" id="CHEBI:29986"/>
        <dbReference type="ChEBI" id="CHEBI:30616"/>
        <dbReference type="ChEBI" id="CHEBI:43474"/>
        <dbReference type="ChEBI" id="CHEBI:83898"/>
        <dbReference type="ChEBI" id="CHEBI:83900"/>
        <dbReference type="ChEBI" id="CHEBI:456216"/>
        <dbReference type="EC" id="6.3.2.9"/>
    </reaction>
</comment>
<dbReference type="InterPro" id="IPR036565">
    <property type="entry name" value="Mur-like_cat_sf"/>
</dbReference>
<feature type="domain" description="Mur ligase central" evidence="10">
    <location>
        <begin position="115"/>
        <end position="282"/>
    </location>
</feature>
<dbReference type="Pfam" id="PF08245">
    <property type="entry name" value="Mur_ligase_M"/>
    <property type="match status" value="1"/>
</dbReference>
<keyword evidence="12" id="KW-1185">Reference proteome</keyword>
<evidence type="ECO:0000256" key="1">
    <source>
        <dbReference type="ARBA" id="ARBA00004496"/>
    </source>
</evidence>
<keyword evidence="3 7" id="KW-0963">Cytoplasm</keyword>
<dbReference type="PANTHER" id="PTHR43692">
    <property type="entry name" value="UDP-N-ACETYLMURAMOYLALANINE--D-GLUTAMATE LIGASE"/>
    <property type="match status" value="1"/>
</dbReference>
<proteinExistence type="inferred from homology"/>
<protein>
    <recommendedName>
        <fullName evidence="7 8">UDP-N-acetylmuramoylalanine--D-glutamate ligase</fullName>
        <ecNumber evidence="7 8">6.3.2.9</ecNumber>
    </recommendedName>
    <alternativeName>
        <fullName evidence="7">D-glutamic acid-adding enzyme</fullName>
    </alternativeName>
    <alternativeName>
        <fullName evidence="7">UDP-N-acetylmuramoyl-L-alanyl-D-glutamate synthetase</fullName>
    </alternativeName>
</protein>
<dbReference type="SUPFAM" id="SSF53244">
    <property type="entry name" value="MurD-like peptide ligases, peptide-binding domain"/>
    <property type="match status" value="1"/>
</dbReference>
<evidence type="ECO:0000256" key="3">
    <source>
        <dbReference type="ARBA" id="ARBA00022490"/>
    </source>
</evidence>
<dbReference type="Pfam" id="PF02875">
    <property type="entry name" value="Mur_ligase_C"/>
    <property type="match status" value="1"/>
</dbReference>
<evidence type="ECO:0000256" key="7">
    <source>
        <dbReference type="HAMAP-Rule" id="MF_00639"/>
    </source>
</evidence>
<keyword evidence="7 8" id="KW-0961">Cell wall biogenesis/degradation</keyword>
<dbReference type="HAMAP" id="MF_00639">
    <property type="entry name" value="MurD"/>
    <property type="match status" value="1"/>
</dbReference>
<dbReference type="InterPro" id="IPR005762">
    <property type="entry name" value="MurD"/>
</dbReference>
<dbReference type="SUPFAM" id="SSF53623">
    <property type="entry name" value="MurD-like peptide ligases, catalytic domain"/>
    <property type="match status" value="1"/>
</dbReference>
<keyword evidence="7 8" id="KW-0132">Cell division</keyword>
<comment type="subcellular location">
    <subcellularLocation>
        <location evidence="1 7 8">Cytoplasm</location>
    </subcellularLocation>
</comment>
<reference evidence="11 12" key="1">
    <citation type="submission" date="2022-10" db="EMBL/GenBank/DDBJ databases">
        <title>Alteromonas sp. chi3 Genome sequencing.</title>
        <authorList>
            <person name="Park S."/>
        </authorList>
    </citation>
    <scope>NUCLEOTIDE SEQUENCE [LARGE SCALE GENOMIC DNA]</scope>
    <source>
        <strain evidence="12">chi3</strain>
    </source>
</reference>
<evidence type="ECO:0000256" key="2">
    <source>
        <dbReference type="ARBA" id="ARBA00004752"/>
    </source>
</evidence>
<dbReference type="Proteomes" id="UP001218788">
    <property type="component" value="Unassembled WGS sequence"/>
</dbReference>
<dbReference type="Pfam" id="PF21799">
    <property type="entry name" value="MurD-like_N"/>
    <property type="match status" value="1"/>
</dbReference>
<evidence type="ECO:0000259" key="10">
    <source>
        <dbReference type="Pfam" id="PF08245"/>
    </source>
</evidence>
<dbReference type="EC" id="6.3.2.9" evidence="7 8"/>